<evidence type="ECO:0000313" key="2">
    <source>
        <dbReference type="EMBL" id="KGO72875.1"/>
    </source>
</evidence>
<accession>A0A0A2L8C8</accession>
<sequence>MGRARYGSAFSIFFHQFPGCTLCLRTWNDTDDLNSLEGFQLSDTSPGHKPNSMKTPGLSSVKNTPTRLSYCMHCIL</sequence>
<evidence type="ECO:0000313" key="3">
    <source>
        <dbReference type="Proteomes" id="UP000030104"/>
    </source>
</evidence>
<evidence type="ECO:0000256" key="1">
    <source>
        <dbReference type="SAM" id="MobiDB-lite"/>
    </source>
</evidence>
<dbReference type="Proteomes" id="UP000030104">
    <property type="component" value="Unassembled WGS sequence"/>
</dbReference>
<reference evidence="2 3" key="1">
    <citation type="journal article" date="2015" name="Mol. Plant Microbe Interact.">
        <title>Genome, transcriptome, and functional analyses of Penicillium expansum provide new insights into secondary metabolism and pathogenicity.</title>
        <authorList>
            <person name="Ballester A.R."/>
            <person name="Marcet-Houben M."/>
            <person name="Levin E."/>
            <person name="Sela N."/>
            <person name="Selma-Lazaro C."/>
            <person name="Carmona L."/>
            <person name="Wisniewski M."/>
            <person name="Droby S."/>
            <person name="Gonzalez-Candelas L."/>
            <person name="Gabaldon T."/>
        </authorList>
    </citation>
    <scope>NUCLEOTIDE SEQUENCE [LARGE SCALE GENOMIC DNA]</scope>
    <source>
        <strain evidence="2 3">PHI-1</strain>
    </source>
</reference>
<dbReference type="OrthoDB" id="10284785at2759"/>
<protein>
    <submittedName>
        <fullName evidence="2">Uncharacterized protein</fullName>
    </submittedName>
</protein>
<comment type="caution">
    <text evidence="2">The sequence shown here is derived from an EMBL/GenBank/DDBJ whole genome shotgun (WGS) entry which is preliminary data.</text>
</comment>
<gene>
    <name evidence="2" type="ORF">PITC_079480</name>
</gene>
<organism evidence="2 3">
    <name type="scientific">Penicillium italicum</name>
    <name type="common">Blue mold</name>
    <dbReference type="NCBI Taxonomy" id="40296"/>
    <lineage>
        <taxon>Eukaryota</taxon>
        <taxon>Fungi</taxon>
        <taxon>Dikarya</taxon>
        <taxon>Ascomycota</taxon>
        <taxon>Pezizomycotina</taxon>
        <taxon>Eurotiomycetes</taxon>
        <taxon>Eurotiomycetidae</taxon>
        <taxon>Eurotiales</taxon>
        <taxon>Aspergillaceae</taxon>
        <taxon>Penicillium</taxon>
    </lineage>
</organism>
<dbReference type="EMBL" id="JQGA01000857">
    <property type="protein sequence ID" value="KGO72875.1"/>
    <property type="molecule type" value="Genomic_DNA"/>
</dbReference>
<dbReference type="AlphaFoldDB" id="A0A0A2L8C8"/>
<keyword evidence="3" id="KW-1185">Reference proteome</keyword>
<feature type="region of interest" description="Disordered" evidence="1">
    <location>
        <begin position="41"/>
        <end position="60"/>
    </location>
</feature>
<dbReference type="HOGENOM" id="CLU_2740829_0_0_1"/>
<name>A0A0A2L8C8_PENIT</name>
<proteinExistence type="predicted"/>